<dbReference type="Proteomes" id="UP000807504">
    <property type="component" value="Unassembled WGS sequence"/>
</dbReference>
<gene>
    <name evidence="1" type="ORF">HNY73_022390</name>
</gene>
<keyword evidence="2" id="KW-1185">Reference proteome</keyword>
<sequence>MEEVLKFDEIKSDDGFFLPNHETFSKKILWKKDPNEPVQIYKLKTVTYGATPACYLSTLVLKQLAMDEKDNFPIAGNAVLQDVYLDDIITGYSSIQEFELLKIELILLFKSPGMSLHKWCFSHANSESPDLNFNQLSDETVTTLVFLWNSSSYTFCFNVSLPTNSIFTKRDVLSQTARPSDPLGLLRPIIKNPERIALLGFADASEKGFAAVVYVPIQAKNGNKNWHLLCSKSRVAPLKTLSILRLEISACFLLSKLEEEVPFRCLNERAVTRVVVFYASD</sequence>
<protein>
    <recommendedName>
        <fullName evidence="3">Reverse transcriptase domain-containing protein</fullName>
    </recommendedName>
</protein>
<comment type="caution">
    <text evidence="1">The sequence shown here is derived from an EMBL/GenBank/DDBJ whole genome shotgun (WGS) entry which is preliminary data.</text>
</comment>
<proteinExistence type="predicted"/>
<dbReference type="EMBL" id="JABXBU010002231">
    <property type="protein sequence ID" value="KAF8764305.1"/>
    <property type="molecule type" value="Genomic_DNA"/>
</dbReference>
<name>A0A8T0E2B9_ARGBR</name>
<reference evidence="1" key="2">
    <citation type="submission" date="2020-06" db="EMBL/GenBank/DDBJ databases">
        <authorList>
            <person name="Sheffer M."/>
        </authorList>
    </citation>
    <scope>NUCLEOTIDE SEQUENCE</scope>
</reference>
<evidence type="ECO:0000313" key="2">
    <source>
        <dbReference type="Proteomes" id="UP000807504"/>
    </source>
</evidence>
<evidence type="ECO:0000313" key="1">
    <source>
        <dbReference type="EMBL" id="KAF8764305.1"/>
    </source>
</evidence>
<dbReference type="AlphaFoldDB" id="A0A8T0E2B9"/>
<reference evidence="1" key="1">
    <citation type="journal article" date="2020" name="bioRxiv">
        <title>Chromosome-level reference genome of the European wasp spider Argiope bruennichi: a resource for studies on range expansion and evolutionary adaptation.</title>
        <authorList>
            <person name="Sheffer M.M."/>
            <person name="Hoppe A."/>
            <person name="Krehenwinkel H."/>
            <person name="Uhl G."/>
            <person name="Kuss A.W."/>
            <person name="Jensen L."/>
            <person name="Jensen C."/>
            <person name="Gillespie R.G."/>
            <person name="Hoff K.J."/>
            <person name="Prost S."/>
        </authorList>
    </citation>
    <scope>NUCLEOTIDE SEQUENCE</scope>
</reference>
<evidence type="ECO:0008006" key="3">
    <source>
        <dbReference type="Google" id="ProtNLM"/>
    </source>
</evidence>
<accession>A0A8T0E2B9</accession>
<dbReference type="Pfam" id="PF05380">
    <property type="entry name" value="Peptidase_A17"/>
    <property type="match status" value="1"/>
</dbReference>
<dbReference type="PANTHER" id="PTHR47331">
    <property type="entry name" value="PHD-TYPE DOMAIN-CONTAINING PROTEIN"/>
    <property type="match status" value="1"/>
</dbReference>
<dbReference type="InterPro" id="IPR008042">
    <property type="entry name" value="Retrotrans_Pao"/>
</dbReference>
<organism evidence="1 2">
    <name type="scientific">Argiope bruennichi</name>
    <name type="common">Wasp spider</name>
    <name type="synonym">Aranea bruennichi</name>
    <dbReference type="NCBI Taxonomy" id="94029"/>
    <lineage>
        <taxon>Eukaryota</taxon>
        <taxon>Metazoa</taxon>
        <taxon>Ecdysozoa</taxon>
        <taxon>Arthropoda</taxon>
        <taxon>Chelicerata</taxon>
        <taxon>Arachnida</taxon>
        <taxon>Araneae</taxon>
        <taxon>Araneomorphae</taxon>
        <taxon>Entelegynae</taxon>
        <taxon>Araneoidea</taxon>
        <taxon>Araneidae</taxon>
        <taxon>Argiope</taxon>
    </lineage>
</organism>